<evidence type="ECO:0000313" key="16">
    <source>
        <dbReference type="Proteomes" id="UP000752814"/>
    </source>
</evidence>
<dbReference type="Pfam" id="PF00696">
    <property type="entry name" value="AA_kinase"/>
    <property type="match status" value="1"/>
</dbReference>
<dbReference type="Proteomes" id="UP000752814">
    <property type="component" value="Unassembled WGS sequence"/>
</dbReference>
<dbReference type="GO" id="GO:0006225">
    <property type="term" value="P:UDP biosynthetic process"/>
    <property type="evidence" value="ECO:0007669"/>
    <property type="project" value="TreeGrafter"/>
</dbReference>
<keyword evidence="8" id="KW-0547">Nucleotide-binding</keyword>
<evidence type="ECO:0000256" key="12">
    <source>
        <dbReference type="ARBA" id="ARBA00032092"/>
    </source>
</evidence>
<sequence>MQEVIRYKTLVISLDKVVISLGGSILIPGENDGKFLFGIAELLKEMSKSYQIYVVCGGGKVARYYINTARDMGAVEYDLDTLGIMATRINAKMLQLALKDVSNSEIPETVEDASKLGSEGKIVIMGGTIPGHTTDGVSASLAEAVGAIRIVNATSVDGVYTADPKKDPQAKKISKMSFSELNEMLKDGHDAGKSGVFDAMGADIVMRNHLPLLIVSGRDLEEMKKAISGSSDIKGTIISD</sequence>
<comment type="catalytic activity">
    <reaction evidence="13">
        <text>UMP + ATP = UDP + ADP</text>
        <dbReference type="Rhea" id="RHEA:24400"/>
        <dbReference type="ChEBI" id="CHEBI:30616"/>
        <dbReference type="ChEBI" id="CHEBI:57865"/>
        <dbReference type="ChEBI" id="CHEBI:58223"/>
        <dbReference type="ChEBI" id="CHEBI:456216"/>
        <dbReference type="EC" id="2.7.4.22"/>
    </reaction>
</comment>
<proteinExistence type="inferred from homology"/>
<feature type="domain" description="Aspartate/glutamate/uridylate kinase" evidence="14">
    <location>
        <begin position="16"/>
        <end position="216"/>
    </location>
</feature>
<gene>
    <name evidence="15" type="ORF">A3207_06875</name>
</gene>
<organism evidence="15 16">
    <name type="scientific">Candidatus Methanomassiliicoccus intestinalis</name>
    <dbReference type="NCBI Taxonomy" id="1406512"/>
    <lineage>
        <taxon>Archaea</taxon>
        <taxon>Methanobacteriati</taxon>
        <taxon>Thermoplasmatota</taxon>
        <taxon>Thermoplasmata</taxon>
        <taxon>Methanomassiliicoccales</taxon>
        <taxon>Methanomassiliicoccaceae</taxon>
        <taxon>Methanomassiliicoccus</taxon>
    </lineage>
</organism>
<dbReference type="NCBIfam" id="TIGR02076">
    <property type="entry name" value="pyrH_arch"/>
    <property type="match status" value="1"/>
</dbReference>
<dbReference type="InterPro" id="IPR011817">
    <property type="entry name" value="Uridylate_kinase"/>
</dbReference>
<evidence type="ECO:0000256" key="9">
    <source>
        <dbReference type="ARBA" id="ARBA00022777"/>
    </source>
</evidence>
<dbReference type="InterPro" id="IPR001048">
    <property type="entry name" value="Asp/Glu/Uridylate_kinase"/>
</dbReference>
<comment type="subcellular location">
    <subcellularLocation>
        <location evidence="1">Cytoplasm</location>
    </subcellularLocation>
</comment>
<evidence type="ECO:0000256" key="4">
    <source>
        <dbReference type="ARBA" id="ARBA00012899"/>
    </source>
</evidence>
<dbReference type="GO" id="GO:0005524">
    <property type="term" value="F:ATP binding"/>
    <property type="evidence" value="ECO:0007669"/>
    <property type="project" value="UniProtKB-KW"/>
</dbReference>
<keyword evidence="11" id="KW-0665">Pyrimidine biosynthesis</keyword>
<dbReference type="GO" id="GO:0044210">
    <property type="term" value="P:'de novo' CTP biosynthetic process"/>
    <property type="evidence" value="ECO:0007669"/>
    <property type="project" value="UniProtKB-UniPathway"/>
</dbReference>
<comment type="similarity">
    <text evidence="3">Belongs to the UMP kinase family.</text>
</comment>
<protein>
    <recommendedName>
        <fullName evidence="5">Uridylate kinase</fullName>
        <ecNumber evidence="4">2.7.4.22</ecNumber>
    </recommendedName>
    <alternativeName>
        <fullName evidence="12">Uridine monophosphate kinase</fullName>
    </alternativeName>
</protein>
<evidence type="ECO:0000256" key="7">
    <source>
        <dbReference type="ARBA" id="ARBA00022679"/>
    </source>
</evidence>
<evidence type="ECO:0000313" key="15">
    <source>
        <dbReference type="EMBL" id="TQS84034.1"/>
    </source>
</evidence>
<dbReference type="PIRSF" id="PIRSF005650">
    <property type="entry name" value="Uridylate_kin"/>
    <property type="match status" value="1"/>
</dbReference>
<evidence type="ECO:0000256" key="13">
    <source>
        <dbReference type="ARBA" id="ARBA00047767"/>
    </source>
</evidence>
<dbReference type="InterPro" id="IPR011818">
    <property type="entry name" value="Uridylate_kinase_arch/spir"/>
</dbReference>
<comment type="pathway">
    <text evidence="2">Pyrimidine metabolism; CTP biosynthesis via de novo pathway; UDP from UMP (UMPK route): step 1/1.</text>
</comment>
<evidence type="ECO:0000256" key="3">
    <source>
        <dbReference type="ARBA" id="ARBA00007614"/>
    </source>
</evidence>
<dbReference type="GO" id="GO:0033862">
    <property type="term" value="F:UMP kinase activity"/>
    <property type="evidence" value="ECO:0007669"/>
    <property type="project" value="UniProtKB-EC"/>
</dbReference>
<dbReference type="EMBL" id="LVVT01000007">
    <property type="protein sequence ID" value="TQS84034.1"/>
    <property type="molecule type" value="Genomic_DNA"/>
</dbReference>
<evidence type="ECO:0000256" key="2">
    <source>
        <dbReference type="ARBA" id="ARBA00004791"/>
    </source>
</evidence>
<comment type="caution">
    <text evidence="15">The sequence shown here is derived from an EMBL/GenBank/DDBJ whole genome shotgun (WGS) entry which is preliminary data.</text>
</comment>
<evidence type="ECO:0000256" key="1">
    <source>
        <dbReference type="ARBA" id="ARBA00004496"/>
    </source>
</evidence>
<accession>A0A8J8PDP8</accession>
<evidence type="ECO:0000256" key="5">
    <source>
        <dbReference type="ARBA" id="ARBA00016403"/>
    </source>
</evidence>
<dbReference type="EC" id="2.7.4.22" evidence="4"/>
<dbReference type="UniPathway" id="UPA00159">
    <property type="reaction ID" value="UER00275"/>
</dbReference>
<evidence type="ECO:0000259" key="14">
    <source>
        <dbReference type="Pfam" id="PF00696"/>
    </source>
</evidence>
<dbReference type="PANTHER" id="PTHR42833">
    <property type="entry name" value="URIDYLATE KINASE"/>
    <property type="match status" value="1"/>
</dbReference>
<evidence type="ECO:0000256" key="10">
    <source>
        <dbReference type="ARBA" id="ARBA00022840"/>
    </source>
</evidence>
<keyword evidence="9 15" id="KW-0418">Kinase</keyword>
<dbReference type="Gene3D" id="3.40.1160.10">
    <property type="entry name" value="Acetylglutamate kinase-like"/>
    <property type="match status" value="1"/>
</dbReference>
<evidence type="ECO:0000256" key="11">
    <source>
        <dbReference type="ARBA" id="ARBA00022975"/>
    </source>
</evidence>
<dbReference type="GO" id="GO:0005737">
    <property type="term" value="C:cytoplasm"/>
    <property type="evidence" value="ECO:0007669"/>
    <property type="project" value="UniProtKB-SubCell"/>
</dbReference>
<evidence type="ECO:0000256" key="6">
    <source>
        <dbReference type="ARBA" id="ARBA00022490"/>
    </source>
</evidence>
<keyword evidence="7" id="KW-0808">Transferase</keyword>
<name>A0A8J8PDP8_9ARCH</name>
<evidence type="ECO:0000256" key="8">
    <source>
        <dbReference type="ARBA" id="ARBA00022741"/>
    </source>
</evidence>
<keyword evidence="6" id="KW-0963">Cytoplasm</keyword>
<dbReference type="AlphaFoldDB" id="A0A8J8PDP8"/>
<dbReference type="SUPFAM" id="SSF53633">
    <property type="entry name" value="Carbamate kinase-like"/>
    <property type="match status" value="1"/>
</dbReference>
<keyword evidence="10" id="KW-0067">ATP-binding</keyword>
<reference evidence="15" key="1">
    <citation type="submission" date="2016-03" db="EMBL/GenBank/DDBJ databases">
        <authorList>
            <person name="Borrel G."/>
            <person name="Mccann A."/>
            <person name="O'Toole P.W."/>
        </authorList>
    </citation>
    <scope>NUCLEOTIDE SEQUENCE</scope>
    <source>
        <strain evidence="15">183</strain>
    </source>
</reference>
<dbReference type="PANTHER" id="PTHR42833:SF4">
    <property type="entry name" value="URIDYLATE KINASE PUMPKIN, CHLOROPLASTIC"/>
    <property type="match status" value="1"/>
</dbReference>
<dbReference type="InterPro" id="IPR036393">
    <property type="entry name" value="AceGlu_kinase-like_sf"/>
</dbReference>